<reference evidence="2 3" key="1">
    <citation type="journal article" date="2014" name="Genome Announc.">
        <title>Draft genome sequence of Sclerotinia borealis, a psychrophilic plant pathogenic fungus.</title>
        <authorList>
            <person name="Mardanov A.V."/>
            <person name="Beletsky A.V."/>
            <person name="Kadnikov V.V."/>
            <person name="Ignatov A.N."/>
            <person name="Ravin N.V."/>
        </authorList>
    </citation>
    <scope>NUCLEOTIDE SEQUENCE [LARGE SCALE GENOMIC DNA]</scope>
    <source>
        <strain evidence="3">F-4157</strain>
    </source>
</reference>
<comment type="caution">
    <text evidence="2">The sequence shown here is derived from an EMBL/GenBank/DDBJ whole genome shotgun (WGS) entry which is preliminary data.</text>
</comment>
<name>W9C3B0_SCLBF</name>
<protein>
    <submittedName>
        <fullName evidence="2">Uncharacterized protein</fullName>
    </submittedName>
</protein>
<keyword evidence="3" id="KW-1185">Reference proteome</keyword>
<organism evidence="2 3">
    <name type="scientific">Sclerotinia borealis (strain F-4128)</name>
    <dbReference type="NCBI Taxonomy" id="1432307"/>
    <lineage>
        <taxon>Eukaryota</taxon>
        <taxon>Fungi</taxon>
        <taxon>Dikarya</taxon>
        <taxon>Ascomycota</taxon>
        <taxon>Pezizomycotina</taxon>
        <taxon>Leotiomycetes</taxon>
        <taxon>Helotiales</taxon>
        <taxon>Sclerotiniaceae</taxon>
        <taxon>Sclerotinia</taxon>
    </lineage>
</organism>
<sequence>MAVAAHIQPAPGSLRSILVKNSTTRLFVHPLEWTIDHLNFLNVKVVTSTSIMEPVVEEDKLGAYESIHQALKRKHLSKIIRYLETKISPCSSRDSAMREYIKTTAIIQKLHPMEAQMSFAYSRCQYATFPPIILAWHDFPFLNNHPGTPIWAYTDQTWINTARRKRYRWKPRSYATEQIKNKEELAIDPVYVAILISLAKDKKRESETPGLQETDSLQVTLFVPEHEFLPHTRGRRETKLVQYTAKISNTYLQKFEDPYKFFDASLHIEKKMLPTSKPNMVLQAIETAIHDLCGPSKPEPSRSGSSRSGSSEPLSPAPILKRKALTELKSDVGGQILDSKRRKVCSVDE</sequence>
<evidence type="ECO:0000313" key="3">
    <source>
        <dbReference type="Proteomes" id="UP000019487"/>
    </source>
</evidence>
<dbReference type="OrthoDB" id="5343483at2759"/>
<dbReference type="Proteomes" id="UP000019487">
    <property type="component" value="Unassembled WGS sequence"/>
</dbReference>
<gene>
    <name evidence="2" type="ORF">SBOR_8360</name>
</gene>
<dbReference type="HOGENOM" id="CLU_909518_0_0_1"/>
<evidence type="ECO:0000256" key="1">
    <source>
        <dbReference type="SAM" id="MobiDB-lite"/>
    </source>
</evidence>
<dbReference type="AlphaFoldDB" id="W9C3B0"/>
<feature type="compositionally biased region" description="Low complexity" evidence="1">
    <location>
        <begin position="301"/>
        <end position="314"/>
    </location>
</feature>
<evidence type="ECO:0000313" key="2">
    <source>
        <dbReference type="EMBL" id="ESZ91267.1"/>
    </source>
</evidence>
<dbReference type="EMBL" id="AYSA01000522">
    <property type="protein sequence ID" value="ESZ91267.1"/>
    <property type="molecule type" value="Genomic_DNA"/>
</dbReference>
<accession>W9C3B0</accession>
<feature type="region of interest" description="Disordered" evidence="1">
    <location>
        <begin position="293"/>
        <end position="319"/>
    </location>
</feature>
<proteinExistence type="predicted"/>